<feature type="region of interest" description="Disordered" evidence="1">
    <location>
        <begin position="1"/>
        <end position="104"/>
    </location>
</feature>
<dbReference type="Proteomes" id="UP001189429">
    <property type="component" value="Unassembled WGS sequence"/>
</dbReference>
<feature type="compositionally biased region" description="Polar residues" evidence="1">
    <location>
        <begin position="1"/>
        <end position="23"/>
    </location>
</feature>
<organism evidence="2 3">
    <name type="scientific">Prorocentrum cordatum</name>
    <dbReference type="NCBI Taxonomy" id="2364126"/>
    <lineage>
        <taxon>Eukaryota</taxon>
        <taxon>Sar</taxon>
        <taxon>Alveolata</taxon>
        <taxon>Dinophyceae</taxon>
        <taxon>Prorocentrales</taxon>
        <taxon>Prorocentraceae</taxon>
        <taxon>Prorocentrum</taxon>
    </lineage>
</organism>
<name>A0ABN9XM89_9DINO</name>
<dbReference type="EMBL" id="CAUYUJ010020635">
    <property type="protein sequence ID" value="CAK0899625.1"/>
    <property type="molecule type" value="Genomic_DNA"/>
</dbReference>
<gene>
    <name evidence="2" type="ORF">PCOR1329_LOCUS77092</name>
</gene>
<proteinExistence type="predicted"/>
<sequence>MTRAPCTTSATTAAELPSGTSVRRAQGAAATGGEDPSTATQAVRTRGTDPVGEGGARGRAAALLSSASARRRANASGPAQGRRQWHHSSAVLGPSSAGAPPRCLHRRASRGLPVHVCAGFPPYPPASAFAVARHT</sequence>
<accession>A0ABN9XM89</accession>
<evidence type="ECO:0000313" key="2">
    <source>
        <dbReference type="EMBL" id="CAK0899625.1"/>
    </source>
</evidence>
<protein>
    <submittedName>
        <fullName evidence="2">Uncharacterized protein</fullName>
    </submittedName>
</protein>
<evidence type="ECO:0000256" key="1">
    <source>
        <dbReference type="SAM" id="MobiDB-lite"/>
    </source>
</evidence>
<keyword evidence="3" id="KW-1185">Reference proteome</keyword>
<reference evidence="2" key="1">
    <citation type="submission" date="2023-10" db="EMBL/GenBank/DDBJ databases">
        <authorList>
            <person name="Chen Y."/>
            <person name="Shah S."/>
            <person name="Dougan E. K."/>
            <person name="Thang M."/>
            <person name="Chan C."/>
        </authorList>
    </citation>
    <scope>NUCLEOTIDE SEQUENCE [LARGE SCALE GENOMIC DNA]</scope>
</reference>
<evidence type="ECO:0000313" key="3">
    <source>
        <dbReference type="Proteomes" id="UP001189429"/>
    </source>
</evidence>
<comment type="caution">
    <text evidence="2">The sequence shown here is derived from an EMBL/GenBank/DDBJ whole genome shotgun (WGS) entry which is preliminary data.</text>
</comment>
<feature type="compositionally biased region" description="Low complexity" evidence="1">
    <location>
        <begin position="58"/>
        <end position="68"/>
    </location>
</feature>